<keyword evidence="4 10" id="KW-0812">Transmembrane</keyword>
<organism evidence="12 13">
    <name type="scientific">Parahalioglobus pacificus</name>
    <dbReference type="NCBI Taxonomy" id="930806"/>
    <lineage>
        <taxon>Bacteria</taxon>
        <taxon>Pseudomonadati</taxon>
        <taxon>Pseudomonadota</taxon>
        <taxon>Gammaproteobacteria</taxon>
        <taxon>Cellvibrionales</taxon>
        <taxon>Halieaceae</taxon>
        <taxon>Parahalioglobus</taxon>
    </lineage>
</organism>
<comment type="catalytic activity">
    <reaction evidence="9">
        <text>di-trans,octa-cis-undecaprenyl diphosphate + H2O = di-trans,octa-cis-undecaprenyl phosphate + phosphate + H(+)</text>
        <dbReference type="Rhea" id="RHEA:28094"/>
        <dbReference type="ChEBI" id="CHEBI:15377"/>
        <dbReference type="ChEBI" id="CHEBI:15378"/>
        <dbReference type="ChEBI" id="CHEBI:43474"/>
        <dbReference type="ChEBI" id="CHEBI:58405"/>
        <dbReference type="ChEBI" id="CHEBI:60392"/>
        <dbReference type="EC" id="3.6.1.27"/>
    </reaction>
</comment>
<dbReference type="EC" id="3.6.1.27" evidence="2"/>
<sequence length="184" mass="19939">MSAGQTLGMDILTVLQQVDHRLFHRLFQQGERGMIRPLAKALSRSGDGYLHMLIPALLWLLPAQHIGEFCALLLVALTIERSLYWILKNSLKRRRPQALMPNFRSLITASDQFSFPSGHSSGAFLLATALGVVYGGPLVAMFLWASLVALSRVVLGVHFPGDTVAGAVMGTSITLLTASLLGIS</sequence>
<dbReference type="PANTHER" id="PTHR14969:SF62">
    <property type="entry name" value="DECAPRENYLPHOSPHORYL-5-PHOSPHORIBOSE PHOSPHATASE RV3807C-RELATED"/>
    <property type="match status" value="1"/>
</dbReference>
<dbReference type="PANTHER" id="PTHR14969">
    <property type="entry name" value="SPHINGOSINE-1-PHOSPHATE PHOSPHOHYDROLASE"/>
    <property type="match status" value="1"/>
</dbReference>
<evidence type="ECO:0000256" key="8">
    <source>
        <dbReference type="ARBA" id="ARBA00032707"/>
    </source>
</evidence>
<evidence type="ECO:0000256" key="5">
    <source>
        <dbReference type="ARBA" id="ARBA00022801"/>
    </source>
</evidence>
<reference evidence="12" key="2">
    <citation type="submission" date="2020-09" db="EMBL/GenBank/DDBJ databases">
        <authorList>
            <person name="Sun Q."/>
            <person name="Kim S."/>
        </authorList>
    </citation>
    <scope>NUCLEOTIDE SEQUENCE</scope>
    <source>
        <strain evidence="12">KCTC 23430</strain>
    </source>
</reference>
<keyword evidence="5" id="KW-0378">Hydrolase</keyword>
<gene>
    <name evidence="12" type="ORF">GCM10007053_19880</name>
</gene>
<feature type="transmembrane region" description="Helical" evidence="10">
    <location>
        <begin position="66"/>
        <end position="87"/>
    </location>
</feature>
<evidence type="ECO:0000256" key="2">
    <source>
        <dbReference type="ARBA" id="ARBA00012374"/>
    </source>
</evidence>
<dbReference type="GO" id="GO:0050380">
    <property type="term" value="F:undecaprenyl-diphosphatase activity"/>
    <property type="evidence" value="ECO:0007669"/>
    <property type="project" value="UniProtKB-EC"/>
</dbReference>
<feature type="domain" description="Phosphatidic acid phosphatase type 2/haloperoxidase" evidence="11">
    <location>
        <begin position="71"/>
        <end position="178"/>
    </location>
</feature>
<feature type="transmembrane region" description="Helical" evidence="10">
    <location>
        <begin position="123"/>
        <end position="144"/>
    </location>
</feature>
<accession>A0A919CLT1</accession>
<keyword evidence="3" id="KW-1003">Cell membrane</keyword>
<evidence type="ECO:0000256" key="6">
    <source>
        <dbReference type="ARBA" id="ARBA00022989"/>
    </source>
</evidence>
<evidence type="ECO:0000259" key="11">
    <source>
        <dbReference type="SMART" id="SM00014"/>
    </source>
</evidence>
<keyword evidence="13" id="KW-1185">Reference proteome</keyword>
<dbReference type="SUPFAM" id="SSF48317">
    <property type="entry name" value="Acid phosphatase/Vanadium-dependent haloperoxidase"/>
    <property type="match status" value="1"/>
</dbReference>
<dbReference type="InterPro" id="IPR000326">
    <property type="entry name" value="PAP2/HPO"/>
</dbReference>
<dbReference type="Gene3D" id="1.20.144.10">
    <property type="entry name" value="Phosphatidic acid phosphatase type 2/haloperoxidase"/>
    <property type="match status" value="1"/>
</dbReference>
<proteinExistence type="predicted"/>
<keyword evidence="6 10" id="KW-1133">Transmembrane helix</keyword>
<name>A0A919CLT1_9GAMM</name>
<comment type="caution">
    <text evidence="12">The sequence shown here is derived from an EMBL/GenBank/DDBJ whole genome shotgun (WGS) entry which is preliminary data.</text>
</comment>
<evidence type="ECO:0000313" key="13">
    <source>
        <dbReference type="Proteomes" id="UP000644693"/>
    </source>
</evidence>
<evidence type="ECO:0000256" key="1">
    <source>
        <dbReference type="ARBA" id="ARBA00004651"/>
    </source>
</evidence>
<comment type="subcellular location">
    <subcellularLocation>
        <location evidence="1">Cell membrane</location>
        <topology evidence="1">Multi-pass membrane protein</topology>
    </subcellularLocation>
</comment>
<dbReference type="AlphaFoldDB" id="A0A919CLT1"/>
<dbReference type="EMBL" id="BMYM01000002">
    <property type="protein sequence ID" value="GHD34337.1"/>
    <property type="molecule type" value="Genomic_DNA"/>
</dbReference>
<reference evidence="12" key="1">
    <citation type="journal article" date="2014" name="Int. J. Syst. Evol. Microbiol.">
        <title>Complete genome sequence of Corynebacterium casei LMG S-19264T (=DSM 44701T), isolated from a smear-ripened cheese.</title>
        <authorList>
            <consortium name="US DOE Joint Genome Institute (JGI-PGF)"/>
            <person name="Walter F."/>
            <person name="Albersmeier A."/>
            <person name="Kalinowski J."/>
            <person name="Ruckert C."/>
        </authorList>
    </citation>
    <scope>NUCLEOTIDE SEQUENCE</scope>
    <source>
        <strain evidence="12">KCTC 23430</strain>
    </source>
</reference>
<evidence type="ECO:0000256" key="9">
    <source>
        <dbReference type="ARBA" id="ARBA00047594"/>
    </source>
</evidence>
<dbReference type="GO" id="GO:0005886">
    <property type="term" value="C:plasma membrane"/>
    <property type="evidence" value="ECO:0007669"/>
    <property type="project" value="UniProtKB-SubCell"/>
</dbReference>
<evidence type="ECO:0000256" key="3">
    <source>
        <dbReference type="ARBA" id="ARBA00022475"/>
    </source>
</evidence>
<dbReference type="InterPro" id="IPR036938">
    <property type="entry name" value="PAP2/HPO_sf"/>
</dbReference>
<evidence type="ECO:0000256" key="7">
    <source>
        <dbReference type="ARBA" id="ARBA00023136"/>
    </source>
</evidence>
<dbReference type="Proteomes" id="UP000644693">
    <property type="component" value="Unassembled WGS sequence"/>
</dbReference>
<evidence type="ECO:0000256" key="4">
    <source>
        <dbReference type="ARBA" id="ARBA00022692"/>
    </source>
</evidence>
<keyword evidence="7 10" id="KW-0472">Membrane</keyword>
<dbReference type="SMART" id="SM00014">
    <property type="entry name" value="acidPPc"/>
    <property type="match status" value="1"/>
</dbReference>
<feature type="transmembrane region" description="Helical" evidence="10">
    <location>
        <begin position="164"/>
        <end position="183"/>
    </location>
</feature>
<evidence type="ECO:0000256" key="10">
    <source>
        <dbReference type="SAM" id="Phobius"/>
    </source>
</evidence>
<dbReference type="Pfam" id="PF01569">
    <property type="entry name" value="PAP2"/>
    <property type="match status" value="1"/>
</dbReference>
<evidence type="ECO:0000313" key="12">
    <source>
        <dbReference type="EMBL" id="GHD34337.1"/>
    </source>
</evidence>
<protein>
    <recommendedName>
        <fullName evidence="2">undecaprenyl-diphosphate phosphatase</fullName>
        <ecNumber evidence="2">3.6.1.27</ecNumber>
    </recommendedName>
    <alternativeName>
        <fullName evidence="8">Undecaprenyl pyrophosphate phosphatase</fullName>
    </alternativeName>
</protein>